<evidence type="ECO:0000256" key="1">
    <source>
        <dbReference type="SAM" id="MobiDB-lite"/>
    </source>
</evidence>
<dbReference type="RefSeq" id="XP_025347617.1">
    <property type="nucleotide sequence ID" value="XM_025494995.1"/>
</dbReference>
<feature type="region of interest" description="Disordered" evidence="1">
    <location>
        <begin position="132"/>
        <end position="152"/>
    </location>
</feature>
<dbReference type="InterPro" id="IPR036322">
    <property type="entry name" value="WD40_repeat_dom_sf"/>
</dbReference>
<evidence type="ECO:0000313" key="3">
    <source>
        <dbReference type="EMBL" id="PWN20457.1"/>
    </source>
</evidence>
<dbReference type="InterPro" id="IPR001810">
    <property type="entry name" value="F-box_dom"/>
</dbReference>
<dbReference type="SUPFAM" id="SSF81383">
    <property type="entry name" value="F-box domain"/>
    <property type="match status" value="1"/>
</dbReference>
<sequence>MPASSRGNGSIHAQTPATSDPAPTLASLPPELLTQTLLHLCLSDLTSLSLVSKPLHTAVDLHGWSAWLAHSPAARRKQILKGDVRVDANGREAAKALLGIDRAWQRKTFLARQIHFVDLPAPLGLTGVNGQNHGAENKSGWGNSSRGRGRPHMSYQALSRQNQAMPILRLCTRGLIMALKSSLCFWPTRLLQSKKGIKEDQPKVVTLLGDHTKESPTAWEDISAMELIDDGHWILIGRVDGKLELWQWEVLTSPKGLTPRLLASYQPESASASSVQAISYLTSHDLIAIAWKGGEVVVFELIKSSLCREDFTSSDHPEEEVDGTGPSRDVGDGFRLLSSWSIDARPWSLHLGVTQEGSSPWLVLGCQGIEFLRIYTASYLLALCGARSEPPYTSLRMSSSRNPQVMSVYAIASSNCSDNPSFPPHLLFAGCYDGLVRLWDLRQLEKQSNGTSARAAANSSRTSPASILLPVQRYTDRYDPSPVYSIVLGVGSKSRSFAIGTARHGIVKLFQMDTDAQGGAQNQTAIAWDQGQGREENGLAIRRPAPREGSSMYPPSPPADFPTYSVVGEHGRLLGAGAGRLWEFDARVSLGDTTSRDGKRDVEKHDHTASEATFCKRQEQYLTKGRWEVDGFGDPAVEEDVETASTTVGWYYHGEMELKRSGRG</sequence>
<protein>
    <recommendedName>
        <fullName evidence="2">F-box domain-containing protein</fullName>
    </recommendedName>
</protein>
<dbReference type="CDD" id="cd09917">
    <property type="entry name" value="F-box_SF"/>
    <property type="match status" value="1"/>
</dbReference>
<dbReference type="Gene3D" id="2.130.10.10">
    <property type="entry name" value="YVTN repeat-like/Quinoprotein amine dehydrogenase"/>
    <property type="match status" value="1"/>
</dbReference>
<proteinExistence type="predicted"/>
<dbReference type="AlphaFoldDB" id="A0A316U5C0"/>
<dbReference type="PROSITE" id="PS50181">
    <property type="entry name" value="FBOX"/>
    <property type="match status" value="1"/>
</dbReference>
<dbReference type="GeneID" id="37016729"/>
<reference evidence="3 4" key="1">
    <citation type="journal article" date="2018" name="Mol. Biol. Evol.">
        <title>Broad Genomic Sampling Reveals a Smut Pathogenic Ancestry of the Fungal Clade Ustilaginomycotina.</title>
        <authorList>
            <person name="Kijpornyongpan T."/>
            <person name="Mondo S.J."/>
            <person name="Barry K."/>
            <person name="Sandor L."/>
            <person name="Lee J."/>
            <person name="Lipzen A."/>
            <person name="Pangilinan J."/>
            <person name="LaButti K."/>
            <person name="Hainaut M."/>
            <person name="Henrissat B."/>
            <person name="Grigoriev I.V."/>
            <person name="Spatafora J.W."/>
            <person name="Aime M.C."/>
        </authorList>
    </citation>
    <scope>NUCLEOTIDE SEQUENCE [LARGE SCALE GENOMIC DNA]</scope>
    <source>
        <strain evidence="3 4">MCA 4718</strain>
    </source>
</reference>
<feature type="region of interest" description="Disordered" evidence="1">
    <location>
        <begin position="1"/>
        <end position="26"/>
    </location>
</feature>
<dbReference type="SUPFAM" id="SSF50978">
    <property type="entry name" value="WD40 repeat-like"/>
    <property type="match status" value="1"/>
</dbReference>
<dbReference type="EMBL" id="KZ819328">
    <property type="protein sequence ID" value="PWN20457.1"/>
    <property type="molecule type" value="Genomic_DNA"/>
</dbReference>
<feature type="domain" description="F-box" evidence="2">
    <location>
        <begin position="22"/>
        <end position="70"/>
    </location>
</feature>
<dbReference type="OrthoDB" id="1259151at2759"/>
<evidence type="ECO:0000313" key="4">
    <source>
        <dbReference type="Proteomes" id="UP000245942"/>
    </source>
</evidence>
<dbReference type="SMART" id="SM00320">
    <property type="entry name" value="WD40"/>
    <property type="match status" value="3"/>
</dbReference>
<evidence type="ECO:0000259" key="2">
    <source>
        <dbReference type="PROSITE" id="PS50181"/>
    </source>
</evidence>
<keyword evidence="4" id="KW-1185">Reference proteome</keyword>
<accession>A0A316U5C0</accession>
<feature type="compositionally biased region" description="Polar residues" evidence="1">
    <location>
        <begin position="1"/>
        <end position="18"/>
    </location>
</feature>
<dbReference type="InterPro" id="IPR036047">
    <property type="entry name" value="F-box-like_dom_sf"/>
</dbReference>
<organism evidence="3 4">
    <name type="scientific">Pseudomicrostroma glucosiphilum</name>
    <dbReference type="NCBI Taxonomy" id="1684307"/>
    <lineage>
        <taxon>Eukaryota</taxon>
        <taxon>Fungi</taxon>
        <taxon>Dikarya</taxon>
        <taxon>Basidiomycota</taxon>
        <taxon>Ustilaginomycotina</taxon>
        <taxon>Exobasidiomycetes</taxon>
        <taxon>Microstromatales</taxon>
        <taxon>Microstromatales incertae sedis</taxon>
        <taxon>Pseudomicrostroma</taxon>
    </lineage>
</organism>
<name>A0A316U5C0_9BASI</name>
<gene>
    <name evidence="3" type="ORF">BCV69DRAFT_313039</name>
</gene>
<dbReference type="InterPro" id="IPR015943">
    <property type="entry name" value="WD40/YVTN_repeat-like_dom_sf"/>
</dbReference>
<dbReference type="Proteomes" id="UP000245942">
    <property type="component" value="Unassembled WGS sequence"/>
</dbReference>
<dbReference type="Pfam" id="PF00646">
    <property type="entry name" value="F-box"/>
    <property type="match status" value="1"/>
</dbReference>
<dbReference type="InterPro" id="IPR001680">
    <property type="entry name" value="WD40_rpt"/>
</dbReference>